<keyword evidence="1" id="KW-0812">Transmembrane</keyword>
<proteinExistence type="predicted"/>
<dbReference type="RefSeq" id="WP_052376963.1">
    <property type="nucleotide sequence ID" value="NZ_CP003984.1"/>
</dbReference>
<reference evidence="2 3" key="1">
    <citation type="journal article" date="2014" name="ISME J.">
        <title>Adaptation of an abundant Roseobacter RCA organism to pelagic systems revealed by genomic and transcriptomic analyses.</title>
        <authorList>
            <person name="Voget S."/>
            <person name="Wemheuer B."/>
            <person name="Brinkhoff T."/>
            <person name="Vollmers J."/>
            <person name="Dietrich S."/>
            <person name="Giebel H.A."/>
            <person name="Beardsley C."/>
            <person name="Sardemann C."/>
            <person name="Bakenhus I."/>
            <person name="Billerbeck S."/>
            <person name="Daniel R."/>
            <person name="Simon M."/>
        </authorList>
    </citation>
    <scope>NUCLEOTIDE SEQUENCE [LARGE SCALE GENOMIC DNA]</scope>
    <source>
        <strain evidence="2 3">RCA23</strain>
    </source>
</reference>
<evidence type="ECO:0000256" key="1">
    <source>
        <dbReference type="SAM" id="Phobius"/>
    </source>
</evidence>
<evidence type="ECO:0000313" key="3">
    <source>
        <dbReference type="Proteomes" id="UP000028680"/>
    </source>
</evidence>
<dbReference type="KEGG" id="ptp:RCA23_c02170"/>
<gene>
    <name evidence="2" type="ORF">RCA23_c02170</name>
</gene>
<organism evidence="2 3">
    <name type="scientific">Planktomarina temperata RCA23</name>
    <dbReference type="NCBI Taxonomy" id="666509"/>
    <lineage>
        <taxon>Bacteria</taxon>
        <taxon>Pseudomonadati</taxon>
        <taxon>Pseudomonadota</taxon>
        <taxon>Alphaproteobacteria</taxon>
        <taxon>Rhodobacterales</taxon>
        <taxon>Paracoccaceae</taxon>
        <taxon>Planktomarina</taxon>
    </lineage>
</organism>
<accession>A0AAN0VH98</accession>
<keyword evidence="3" id="KW-1185">Reference proteome</keyword>
<dbReference type="Proteomes" id="UP000028680">
    <property type="component" value="Chromosome"/>
</dbReference>
<dbReference type="EMBL" id="CP003984">
    <property type="protein sequence ID" value="AII85782.1"/>
    <property type="molecule type" value="Genomic_DNA"/>
</dbReference>
<keyword evidence="1" id="KW-0472">Membrane</keyword>
<name>A0AAN0VH98_9RHOB</name>
<feature type="transmembrane region" description="Helical" evidence="1">
    <location>
        <begin position="106"/>
        <end position="124"/>
    </location>
</feature>
<sequence length="305" mass="32528">MTALKAYERLECTGLWRSGPAMQRREVVVSCGQATLILTDMQNRPLAHWSLAAVDVQTHKEDAATLRPAPGSEESLEISDKTMLDALLKVQKAIDRSRPHPGRVRFILALSSVVLLSFATLIWGPQAMTRYASNVLPEAKRIQLGQVLAQRIGQLAGPYCTSPEGIRSAALLVERLAPNTALELRVLPGQRAAPIVLPGGKVIVFDNMVGQSDDPAVTAAYVASAIATLNQVDPLGMFLEDAGPLVSISLITSNELSSRQVDQLAKIALSDQRRPASAAQPPAPTALPALPDGAWLGLQAICNPG</sequence>
<evidence type="ECO:0000313" key="2">
    <source>
        <dbReference type="EMBL" id="AII85782.1"/>
    </source>
</evidence>
<protein>
    <submittedName>
        <fullName evidence="2">Uncharacterized protein</fullName>
    </submittedName>
</protein>
<dbReference type="AlphaFoldDB" id="A0AAN0VH98"/>
<keyword evidence="1" id="KW-1133">Transmembrane helix</keyword>